<accession>A0A402DIB9</accession>
<comment type="caution">
    <text evidence="1">The sequence shown here is derived from an EMBL/GenBank/DDBJ whole genome shotgun (WGS) entry which is preliminary data.</text>
</comment>
<dbReference type="PRINTS" id="PR00507">
    <property type="entry name" value="N12N6MTFRASE"/>
</dbReference>
<name>A0A402DIB9_MICAE</name>
<dbReference type="EMBL" id="BIFY01000097">
    <property type="protein sequence ID" value="GCE61956.1"/>
    <property type="molecule type" value="Genomic_DNA"/>
</dbReference>
<gene>
    <name evidence="1" type="ORF">MiAbB_03900</name>
</gene>
<dbReference type="AlphaFoldDB" id="A0A402DIB9"/>
<dbReference type="InterPro" id="IPR029063">
    <property type="entry name" value="SAM-dependent_MTases_sf"/>
</dbReference>
<proteinExistence type="predicted"/>
<evidence type="ECO:0000313" key="1">
    <source>
        <dbReference type="EMBL" id="GCE61956.1"/>
    </source>
</evidence>
<dbReference type="SUPFAM" id="SSF53335">
    <property type="entry name" value="S-adenosyl-L-methionine-dependent methyltransferases"/>
    <property type="match status" value="1"/>
</dbReference>
<dbReference type="Gene3D" id="3.40.50.150">
    <property type="entry name" value="Vaccinia Virus protein VP39"/>
    <property type="match status" value="1"/>
</dbReference>
<protein>
    <submittedName>
        <fullName evidence="1">Uncharacterized protein</fullName>
    </submittedName>
</protein>
<organism evidence="1 2">
    <name type="scientific">Microcystis aeruginosa NIES-4285</name>
    <dbReference type="NCBI Taxonomy" id="2497681"/>
    <lineage>
        <taxon>Bacteria</taxon>
        <taxon>Bacillati</taxon>
        <taxon>Cyanobacteriota</taxon>
        <taxon>Cyanophyceae</taxon>
        <taxon>Oscillatoriophycideae</taxon>
        <taxon>Chroococcales</taxon>
        <taxon>Microcystaceae</taxon>
        <taxon>Microcystis</taxon>
    </lineage>
</organism>
<reference evidence="2" key="1">
    <citation type="submission" date="2018-12" db="EMBL/GenBank/DDBJ databases">
        <title>Genome sequence of Microcystis aeruginosa NIES-4285.</title>
        <authorList>
            <person name="Tanabe Y."/>
        </authorList>
    </citation>
    <scope>NUCLEOTIDE SEQUENCE [LARGE SCALE GENOMIC DNA]</scope>
    <source>
        <strain evidence="2">NIES-4285</strain>
    </source>
</reference>
<dbReference type="Proteomes" id="UP000289660">
    <property type="component" value="Unassembled WGS sequence"/>
</dbReference>
<sequence length="346" mass="39871">MQLSIFDLPPDPVPTQLRYPDPRKAQKLRELAASLQSQIDKKMNPAISHQRPTRRRAGIVASMREDGKQLQRIQSWLRVMADEAETGTLPDILQRITTKTQLEVLYSFCYHRWRDEDIHRVLTDKNCHWYGKLERAHLNSLDRIKRAITALQSLDNPVPEDPTLIQIQELERALIGRNIRGYFPTPRPICERMVKLAMLRNGMNVWEPSAGKGSIAEVIRESVRVNLDVCELQAELRQILQLKGFNVIAFNCFEVTGNYDRILMNPPFGKGLEISHITHAYNRLTEGGRLVTIAPESVSFRKDRNYQQFRNWLADKTVLDEALPDNAFLESDRPTGVRTRLLVLAK</sequence>
<evidence type="ECO:0000313" key="2">
    <source>
        <dbReference type="Proteomes" id="UP000289660"/>
    </source>
</evidence>
<dbReference type="RefSeq" id="WP_130758128.1">
    <property type="nucleotide sequence ID" value="NZ_BIFY01000097.1"/>
</dbReference>